<dbReference type="Proteomes" id="UP000598271">
    <property type="component" value="Unassembled WGS sequence"/>
</dbReference>
<name>A0A8J3GBJ7_9BACT</name>
<gene>
    <name evidence="2" type="ORF">GCM10007390_49180</name>
</gene>
<dbReference type="RefSeq" id="WP_189568655.1">
    <property type="nucleotide sequence ID" value="NZ_BMXF01000008.1"/>
</dbReference>
<proteinExistence type="predicted"/>
<organism evidence="2 3">
    <name type="scientific">Persicitalea jodogahamensis</name>
    <dbReference type="NCBI Taxonomy" id="402147"/>
    <lineage>
        <taxon>Bacteria</taxon>
        <taxon>Pseudomonadati</taxon>
        <taxon>Bacteroidota</taxon>
        <taxon>Cytophagia</taxon>
        <taxon>Cytophagales</taxon>
        <taxon>Spirosomataceae</taxon>
        <taxon>Persicitalea</taxon>
    </lineage>
</organism>
<keyword evidence="1" id="KW-1133">Transmembrane helix</keyword>
<reference evidence="2 3" key="1">
    <citation type="journal article" date="2014" name="Int. J. Syst. Evol. Microbiol.">
        <title>Complete genome sequence of Corynebacterium casei LMG S-19264T (=DSM 44701T), isolated from a smear-ripened cheese.</title>
        <authorList>
            <consortium name="US DOE Joint Genome Institute (JGI-PGF)"/>
            <person name="Walter F."/>
            <person name="Albersmeier A."/>
            <person name="Kalinowski J."/>
            <person name="Ruckert C."/>
        </authorList>
    </citation>
    <scope>NUCLEOTIDE SEQUENCE [LARGE SCALE GENOMIC DNA]</scope>
    <source>
        <strain evidence="2 3">KCTC 12866</strain>
    </source>
</reference>
<evidence type="ECO:0000313" key="2">
    <source>
        <dbReference type="EMBL" id="GHB87457.1"/>
    </source>
</evidence>
<accession>A0A8J3GBJ7</accession>
<keyword evidence="1" id="KW-0812">Transmembrane</keyword>
<evidence type="ECO:0000313" key="3">
    <source>
        <dbReference type="Proteomes" id="UP000598271"/>
    </source>
</evidence>
<protein>
    <submittedName>
        <fullName evidence="2">Uncharacterized protein</fullName>
    </submittedName>
</protein>
<dbReference type="EMBL" id="BMXF01000008">
    <property type="protein sequence ID" value="GHB87457.1"/>
    <property type="molecule type" value="Genomic_DNA"/>
</dbReference>
<sequence>MEIITFDTFMRLEVFLPCVAAYCLLCLGLIWAWYSATSWWNRQLKLRRAAKSSKCLTDSGSIVNERSPPEATA</sequence>
<keyword evidence="3" id="KW-1185">Reference proteome</keyword>
<feature type="transmembrane region" description="Helical" evidence="1">
    <location>
        <begin position="12"/>
        <end position="34"/>
    </location>
</feature>
<dbReference type="AlphaFoldDB" id="A0A8J3GBJ7"/>
<evidence type="ECO:0000256" key="1">
    <source>
        <dbReference type="SAM" id="Phobius"/>
    </source>
</evidence>
<comment type="caution">
    <text evidence="2">The sequence shown here is derived from an EMBL/GenBank/DDBJ whole genome shotgun (WGS) entry which is preliminary data.</text>
</comment>
<keyword evidence="1" id="KW-0472">Membrane</keyword>